<gene>
    <name evidence="1" type="ORF">JFL75_05325</name>
</gene>
<organism evidence="1 2">
    <name type="scientific">Breznakiella homolactica</name>
    <dbReference type="NCBI Taxonomy" id="2798577"/>
    <lineage>
        <taxon>Bacteria</taxon>
        <taxon>Pseudomonadati</taxon>
        <taxon>Spirochaetota</taxon>
        <taxon>Spirochaetia</taxon>
        <taxon>Spirochaetales</taxon>
        <taxon>Breznakiellaceae</taxon>
        <taxon>Breznakiella</taxon>
    </lineage>
</organism>
<name>A0A7T8BBF2_9SPIR</name>
<accession>A0A7T8BBF2</accession>
<dbReference type="KEGG" id="bhc:JFL75_05325"/>
<dbReference type="Proteomes" id="UP000595917">
    <property type="component" value="Chromosome"/>
</dbReference>
<evidence type="ECO:0000313" key="1">
    <source>
        <dbReference type="EMBL" id="QQO10341.1"/>
    </source>
</evidence>
<sequence>MKRRRGIVIVLLLSVNTAYGLDLSAMWNLGTISLDITPVNTSQLFEWDLSLFNLTLYDYYGNWGLSTAFFKTRSERGDSYVTLFPLEISFSSYYNRKFKRPLQAFLLAELDVGPKILPYLKAGVRVQVQSLIDYSYAPKAGLELSFDTMLRFRITVYADLGAAAYFFFKRQRRDLEEQIPEGYLRS</sequence>
<protein>
    <submittedName>
        <fullName evidence="1">Uncharacterized protein</fullName>
    </submittedName>
</protein>
<keyword evidence="2" id="KW-1185">Reference proteome</keyword>
<evidence type="ECO:0000313" key="2">
    <source>
        <dbReference type="Proteomes" id="UP000595917"/>
    </source>
</evidence>
<dbReference type="AlphaFoldDB" id="A0A7T8BBF2"/>
<dbReference type="RefSeq" id="WP_215627645.1">
    <property type="nucleotide sequence ID" value="NZ_CP067089.2"/>
</dbReference>
<dbReference type="EMBL" id="CP067089">
    <property type="protein sequence ID" value="QQO10341.1"/>
    <property type="molecule type" value="Genomic_DNA"/>
</dbReference>
<reference evidence="1" key="1">
    <citation type="submission" date="2021-01" db="EMBL/GenBank/DDBJ databases">
        <title>Description of Breznakiella homolactica.</title>
        <authorList>
            <person name="Song Y."/>
            <person name="Brune A."/>
        </authorList>
    </citation>
    <scope>NUCLEOTIDE SEQUENCE</scope>
    <source>
        <strain evidence="1">RmG30</strain>
    </source>
</reference>
<proteinExistence type="predicted"/>